<accession>A0A1P8KCR2</accession>
<dbReference type="eggNOG" id="COG5514">
    <property type="taxonomic scope" value="Bacteria"/>
</dbReference>
<evidence type="ECO:0000313" key="4">
    <source>
        <dbReference type="Proteomes" id="UP000186110"/>
    </source>
</evidence>
<dbReference type="AlphaFoldDB" id="A0A1P8KCR2"/>
<dbReference type="PIRSF" id="PIRSF036226">
    <property type="entry name" value="UCP036226"/>
    <property type="match status" value="1"/>
</dbReference>
<reference evidence="3 4" key="1">
    <citation type="submission" date="2017-01" db="EMBL/GenBank/DDBJ databases">
        <authorList>
            <person name="Mah S.A."/>
            <person name="Swanson W.J."/>
            <person name="Moy G.W."/>
            <person name="Vacquier V.D."/>
        </authorList>
    </citation>
    <scope>NUCLEOTIDE SEQUENCE [LARGE SCALE GENOMIC DNA]</scope>
    <source>
        <strain evidence="3 4">DSM 22694</strain>
    </source>
</reference>
<evidence type="ECO:0000256" key="1">
    <source>
        <dbReference type="SAM" id="MobiDB-lite"/>
    </source>
</evidence>
<dbReference type="EMBL" id="CP019239">
    <property type="protein sequence ID" value="APW43802.1"/>
    <property type="molecule type" value="Genomic_DNA"/>
</dbReference>
<dbReference type="RefSeq" id="WP_029709185.1">
    <property type="nucleotide sequence ID" value="NZ_CP019239.1"/>
</dbReference>
<name>A0A1P8KCR2_9BURK</name>
<dbReference type="InterPro" id="IPR014878">
    <property type="entry name" value="THAP4-like_heme-bd"/>
</dbReference>
<proteinExistence type="predicted"/>
<keyword evidence="4" id="KW-1185">Reference proteome</keyword>
<protein>
    <submittedName>
        <fullName evidence="3">FABP family protein</fullName>
    </submittedName>
</protein>
<gene>
    <name evidence="3" type="ORF">RS694_15495</name>
</gene>
<dbReference type="Proteomes" id="UP000186110">
    <property type="component" value="Chromosome"/>
</dbReference>
<evidence type="ECO:0000313" key="3">
    <source>
        <dbReference type="EMBL" id="APW43802.1"/>
    </source>
</evidence>
<sequence>MSTYSSDIYTEPFPQDIHTLNNLGPLRGMAGVWEGLRGLDVKPKAEGPKRQAFYERMELQPIDPQTNGPQLLYGLRYHTHVTKPDQVKTYHDQVGYWLWEPATGTIIQTLAIPRGQIAMAVGHAAPDATQFELVAVRDTTTYGICSNPFLEHAFRTVEYRIQVTINADGTWSYDEDTVLMIRGQTEPFHHTDRNTLTKLAEPTPNPLARGQSTGQPL</sequence>
<dbReference type="InterPro" id="IPR012674">
    <property type="entry name" value="Calycin"/>
</dbReference>
<evidence type="ECO:0000259" key="2">
    <source>
        <dbReference type="Pfam" id="PF08768"/>
    </source>
</evidence>
<feature type="domain" description="THAP4-like heme-binding" evidence="2">
    <location>
        <begin position="22"/>
        <end position="198"/>
    </location>
</feature>
<organism evidence="3 4">
    <name type="scientific">Rhodoferax saidenbachensis</name>
    <dbReference type="NCBI Taxonomy" id="1484693"/>
    <lineage>
        <taxon>Bacteria</taxon>
        <taxon>Pseudomonadati</taxon>
        <taxon>Pseudomonadota</taxon>
        <taxon>Betaproteobacteria</taxon>
        <taxon>Burkholderiales</taxon>
        <taxon>Comamonadaceae</taxon>
        <taxon>Rhodoferax</taxon>
    </lineage>
</organism>
<dbReference type="InterPro" id="IPR014602">
    <property type="entry name" value="UCP036226"/>
</dbReference>
<feature type="region of interest" description="Disordered" evidence="1">
    <location>
        <begin position="190"/>
        <end position="217"/>
    </location>
</feature>
<dbReference type="KEGG" id="rsb:RS694_15495"/>
<dbReference type="Gene3D" id="2.40.128.20">
    <property type="match status" value="1"/>
</dbReference>
<dbReference type="SUPFAM" id="SSF50814">
    <property type="entry name" value="Lipocalins"/>
    <property type="match status" value="1"/>
</dbReference>
<dbReference type="Pfam" id="PF08768">
    <property type="entry name" value="THAP4_heme-bd"/>
    <property type="match status" value="1"/>
</dbReference>
<dbReference type="STRING" id="1484693.RS694_15495"/>